<accession>A0A8B4RDE8</accession>
<keyword evidence="4" id="KW-0804">Transcription</keyword>
<dbReference type="PRINTS" id="PR00039">
    <property type="entry name" value="HTHLYSR"/>
</dbReference>
<dbReference type="GO" id="GO:0003700">
    <property type="term" value="F:DNA-binding transcription factor activity"/>
    <property type="evidence" value="ECO:0007669"/>
    <property type="project" value="InterPro"/>
</dbReference>
<dbReference type="Gene3D" id="3.40.190.290">
    <property type="match status" value="1"/>
</dbReference>
<evidence type="ECO:0000313" key="6">
    <source>
        <dbReference type="EMBL" id="SUN14684.1"/>
    </source>
</evidence>
<dbReference type="Proteomes" id="UP000254076">
    <property type="component" value="Unassembled WGS sequence"/>
</dbReference>
<evidence type="ECO:0000256" key="1">
    <source>
        <dbReference type="ARBA" id="ARBA00009437"/>
    </source>
</evidence>
<dbReference type="PANTHER" id="PTHR30346">
    <property type="entry name" value="TRANSCRIPTIONAL DUAL REGULATOR HCAR-RELATED"/>
    <property type="match status" value="1"/>
</dbReference>
<dbReference type="CDD" id="cd05466">
    <property type="entry name" value="PBP2_LTTR_substrate"/>
    <property type="match status" value="1"/>
</dbReference>
<comment type="similarity">
    <text evidence="1">Belongs to the LysR transcriptional regulatory family.</text>
</comment>
<feature type="domain" description="HTH lysR-type" evidence="5">
    <location>
        <begin position="1"/>
        <end position="58"/>
    </location>
</feature>
<organism evidence="6 7">
    <name type="scientific">Streptococcus agalactiae</name>
    <dbReference type="NCBI Taxonomy" id="1311"/>
    <lineage>
        <taxon>Bacteria</taxon>
        <taxon>Bacillati</taxon>
        <taxon>Bacillota</taxon>
        <taxon>Bacilli</taxon>
        <taxon>Lactobacillales</taxon>
        <taxon>Streptococcaceae</taxon>
        <taxon>Streptococcus</taxon>
    </lineage>
</organism>
<dbReference type="InterPro" id="IPR036388">
    <property type="entry name" value="WH-like_DNA-bd_sf"/>
</dbReference>
<dbReference type="InterPro" id="IPR000847">
    <property type="entry name" value="LysR_HTH_N"/>
</dbReference>
<sequence>MRIQQLQYVIKIVETGSMNEAAKQLYITQPSLSNAVRNLETEMGIQIFIRNPKGITLTKDGMEFLSYARQILEQTALLEERYKGDNTSRELFSVSSQHYAFVVNAFVALFNDTDMTQYELFLRETRTWEIIDDVKNFRSEIGVLFLNSYNRDVLTKLFDDNSLIATTLFTTTPHIFVSKSNPLANRKKLSMKDLEDYPYLSYDQGLHNSFYFSEEMMSQIPHPKSIVVSDRATLFNLMIGLDGYTVATGILNSKLNGDEIVAIPLDVDDVIDIVYIRHDKANLSKMGQKFIDYLLEEVSFNHKNKQS</sequence>
<dbReference type="EMBL" id="UHEQ01000004">
    <property type="protein sequence ID" value="SUN14684.1"/>
    <property type="molecule type" value="Genomic_DNA"/>
</dbReference>
<dbReference type="Pfam" id="PF03466">
    <property type="entry name" value="LysR_substrate"/>
    <property type="match status" value="1"/>
</dbReference>
<keyword evidence="2" id="KW-0805">Transcription regulation</keyword>
<dbReference type="GO" id="GO:0032993">
    <property type="term" value="C:protein-DNA complex"/>
    <property type="evidence" value="ECO:0007669"/>
    <property type="project" value="TreeGrafter"/>
</dbReference>
<name>A0A8B4RDE8_STRAG</name>
<protein>
    <submittedName>
        <fullName evidence="6">Methionine biosynthesis and transport regulator MtaR, LysR family</fullName>
    </submittedName>
</protein>
<evidence type="ECO:0000256" key="2">
    <source>
        <dbReference type="ARBA" id="ARBA00023015"/>
    </source>
</evidence>
<dbReference type="InterPro" id="IPR036390">
    <property type="entry name" value="WH_DNA-bd_sf"/>
</dbReference>
<gene>
    <name evidence="6" type="primary">cysB</name>
    <name evidence="6" type="ORF">NCTC8185_01978</name>
</gene>
<dbReference type="AlphaFoldDB" id="A0A8B4RDE8"/>
<dbReference type="SUPFAM" id="SSF46785">
    <property type="entry name" value="Winged helix' DNA-binding domain"/>
    <property type="match status" value="1"/>
</dbReference>
<dbReference type="PROSITE" id="PS50931">
    <property type="entry name" value="HTH_LYSR"/>
    <property type="match status" value="1"/>
</dbReference>
<evidence type="ECO:0000313" key="7">
    <source>
        <dbReference type="Proteomes" id="UP000254076"/>
    </source>
</evidence>
<proteinExistence type="inferred from homology"/>
<comment type="caution">
    <text evidence="6">The sequence shown here is derived from an EMBL/GenBank/DDBJ whole genome shotgun (WGS) entry which is preliminary data.</text>
</comment>
<dbReference type="SUPFAM" id="SSF53850">
    <property type="entry name" value="Periplasmic binding protein-like II"/>
    <property type="match status" value="1"/>
</dbReference>
<evidence type="ECO:0000256" key="3">
    <source>
        <dbReference type="ARBA" id="ARBA00023125"/>
    </source>
</evidence>
<reference evidence="6 7" key="1">
    <citation type="submission" date="2018-06" db="EMBL/GenBank/DDBJ databases">
        <authorList>
            <consortium name="Pathogen Informatics"/>
            <person name="Doyle S."/>
        </authorList>
    </citation>
    <scope>NUCLEOTIDE SEQUENCE [LARGE SCALE GENOMIC DNA]</scope>
    <source>
        <strain evidence="6 7">NCTC8185</strain>
    </source>
</reference>
<evidence type="ECO:0000259" key="5">
    <source>
        <dbReference type="PROSITE" id="PS50931"/>
    </source>
</evidence>
<keyword evidence="3" id="KW-0238">DNA-binding</keyword>
<dbReference type="RefSeq" id="WP_154700456.1">
    <property type="nucleotide sequence ID" value="NZ_UHEQ01000004.1"/>
</dbReference>
<dbReference type="Pfam" id="PF00126">
    <property type="entry name" value="HTH_1"/>
    <property type="match status" value="1"/>
</dbReference>
<dbReference type="Gene3D" id="1.10.10.10">
    <property type="entry name" value="Winged helix-like DNA-binding domain superfamily/Winged helix DNA-binding domain"/>
    <property type="match status" value="1"/>
</dbReference>
<dbReference type="FunFam" id="1.10.10.10:FF:000001">
    <property type="entry name" value="LysR family transcriptional regulator"/>
    <property type="match status" value="1"/>
</dbReference>
<dbReference type="InterPro" id="IPR005119">
    <property type="entry name" value="LysR_subst-bd"/>
</dbReference>
<evidence type="ECO:0000256" key="4">
    <source>
        <dbReference type="ARBA" id="ARBA00023163"/>
    </source>
</evidence>
<dbReference type="PANTHER" id="PTHR30346:SF0">
    <property type="entry name" value="HCA OPERON TRANSCRIPTIONAL ACTIVATOR HCAR"/>
    <property type="match status" value="1"/>
</dbReference>
<dbReference type="GO" id="GO:0003677">
    <property type="term" value="F:DNA binding"/>
    <property type="evidence" value="ECO:0007669"/>
    <property type="project" value="UniProtKB-KW"/>
</dbReference>